<reference evidence="4" key="2">
    <citation type="journal article" date="2016" name="Front. Plant Sci.">
        <title>Identification of Phakopsora pachyrhizi Candidate Effectors with Virulence Activity in a Distantly Related Pathosystem.</title>
        <authorList>
            <person name="Kunjeti S.G."/>
            <person name="Iyer G."/>
            <person name="Johnson E."/>
            <person name="Li E."/>
            <person name="Broglie K.E."/>
            <person name="Rauscher G."/>
            <person name="Rairdan G.J."/>
        </authorList>
    </citation>
    <scope>NUCLEOTIDE SEQUENCE</scope>
    <source>
        <strain evidence="4">GA-05</strain>
    </source>
</reference>
<organism evidence="3">
    <name type="scientific">Phakopsora pachyrhizi</name>
    <name type="common">Asian soybean rust disease fungus</name>
    <dbReference type="NCBI Taxonomy" id="170000"/>
    <lineage>
        <taxon>Eukaryota</taxon>
        <taxon>Fungi</taxon>
        <taxon>Dikarya</taxon>
        <taxon>Basidiomycota</taxon>
        <taxon>Pucciniomycotina</taxon>
        <taxon>Pucciniomycetes</taxon>
        <taxon>Pucciniales</taxon>
        <taxon>Phakopsoraceae</taxon>
        <taxon>Phakopsora</taxon>
    </lineage>
</organism>
<reference evidence="3" key="1">
    <citation type="submission" date="2015-07" db="EMBL/GenBank/DDBJ databases">
        <title>Elucidating the P. pachyrhizi secretome and potential effectors.</title>
        <authorList>
            <person name="de Carvalho M.C.C.G."/>
            <person name="Nascimento L.C."/>
            <person name="Darben L.M."/>
            <person name="Polizel-Podanosqui A.M."/>
            <person name="Lopes-Caitar V.S."/>
            <person name="Rocha C.S."/>
            <person name="Qi M."/>
            <person name="Carazolle M."/>
            <person name="Kuwahara M.K."/>
            <person name="Pereira G.A.G."/>
            <person name="Abdelnoor R.V."/>
            <person name="Whitham S.A."/>
            <person name="Marcelino-Guimaraes F.C."/>
        </authorList>
    </citation>
    <scope>NUCLEOTIDE SEQUENCE</scope>
</reference>
<accession>A0A0S1MIE9</accession>
<evidence type="ECO:0000256" key="1">
    <source>
        <dbReference type="SAM" id="MobiDB-lite"/>
    </source>
</evidence>
<keyword evidence="2" id="KW-0732">Signal</keyword>
<feature type="signal peptide" evidence="2">
    <location>
        <begin position="1"/>
        <end position="18"/>
    </location>
</feature>
<name>A0A0S1MIE9_PHAPC</name>
<feature type="region of interest" description="Disordered" evidence="1">
    <location>
        <begin position="24"/>
        <end position="61"/>
    </location>
</feature>
<dbReference type="EMBL" id="KU695158">
    <property type="protein sequence ID" value="AMS24279.1"/>
    <property type="molecule type" value="mRNA"/>
</dbReference>
<proteinExistence type="evidence at transcript level"/>
<reference evidence="4" key="3">
    <citation type="submission" date="2016-02" db="EMBL/GenBank/DDBJ databases">
        <authorList>
            <person name="Wen L."/>
            <person name="He K."/>
            <person name="Yang H."/>
        </authorList>
    </citation>
    <scope>NUCLEOTIDE SEQUENCE</scope>
    <source>
        <strain evidence="4">GA-05</strain>
    </source>
</reference>
<sequence>MYRFPLISLAIYASVVYGQGTTVTPTTNVNPNTSGNPPNQPTNGTPTNPATPTASPTTTPTPKILAVNCTQSYFEITDDSMNGTSIGACTKIGDGEKGGSFCQTKECFGFATCQDCNLATPGPNNTTVISNTTIKAVPCNKGYYIPGPGDNVTVTYCSAQNNANPDDYICKGPCTSFTACGDCININDPAIAGLKDTP</sequence>
<protein>
    <submittedName>
        <fullName evidence="4">CSEP-08</fullName>
    </submittedName>
    <submittedName>
        <fullName evidence="3">Secreted protein</fullName>
    </submittedName>
</protein>
<evidence type="ECO:0000256" key="2">
    <source>
        <dbReference type="SAM" id="SignalP"/>
    </source>
</evidence>
<evidence type="ECO:0000313" key="3">
    <source>
        <dbReference type="EMBL" id="ALL40660.1"/>
    </source>
</evidence>
<evidence type="ECO:0000313" key="4">
    <source>
        <dbReference type="EMBL" id="AMS24279.1"/>
    </source>
</evidence>
<dbReference type="EMBL" id="KT246569">
    <property type="protein sequence ID" value="ALL40660.1"/>
    <property type="molecule type" value="mRNA"/>
</dbReference>
<dbReference type="AlphaFoldDB" id="A0A0S1MIE9"/>
<feature type="chain" id="PRO_5014522915" evidence="2">
    <location>
        <begin position="19"/>
        <end position="198"/>
    </location>
</feature>